<feature type="region of interest" description="Disordered" evidence="2">
    <location>
        <begin position="124"/>
        <end position="161"/>
    </location>
</feature>
<evidence type="ECO:0000256" key="2">
    <source>
        <dbReference type="SAM" id="MobiDB-lite"/>
    </source>
</evidence>
<gene>
    <name evidence="3" type="ORF">FH969_07540</name>
</gene>
<dbReference type="OrthoDB" id="5187715at2"/>
<dbReference type="RefSeq" id="WP_139986710.1">
    <property type="nucleotide sequence ID" value="NZ_VENP01000022.1"/>
</dbReference>
<feature type="compositionally biased region" description="Low complexity" evidence="2">
    <location>
        <begin position="137"/>
        <end position="161"/>
    </location>
</feature>
<name>A0A5C5BDM1_9MICO</name>
<feature type="coiled-coil region" evidence="1">
    <location>
        <begin position="24"/>
        <end position="58"/>
    </location>
</feature>
<dbReference type="Proteomes" id="UP000313849">
    <property type="component" value="Unassembled WGS sequence"/>
</dbReference>
<keyword evidence="1" id="KW-0175">Coiled coil</keyword>
<comment type="caution">
    <text evidence="3">The sequence shown here is derived from an EMBL/GenBank/DDBJ whole genome shotgun (WGS) entry which is preliminary data.</text>
</comment>
<protein>
    <submittedName>
        <fullName evidence="3">Septum formation initiator family protein</fullName>
    </submittedName>
</protein>
<dbReference type="AlphaFoldDB" id="A0A5C5BDM1"/>
<evidence type="ECO:0000313" key="3">
    <source>
        <dbReference type="EMBL" id="TNU74770.1"/>
    </source>
</evidence>
<accession>A0A5C5BDM1</accession>
<sequence>MRTVGLGLVLLVAFIVLAPTLRAYVAQQEQLRDINAQIADSQAQVEELQHELDRWEDPEYVKSQARERFGYVLPGERVYRVIDPETVTGDGPAPTDDRGAFTASVADPWYVSVWSSVEVAGAAEQAAAGAGVDGADDPATATDDATAADGAASPADGAATP</sequence>
<proteinExistence type="predicted"/>
<keyword evidence="4" id="KW-1185">Reference proteome</keyword>
<dbReference type="InterPro" id="IPR007060">
    <property type="entry name" value="FtsL/DivIC"/>
</dbReference>
<organism evidence="3 4">
    <name type="scientific">Miniimonas arenae</name>
    <dbReference type="NCBI Taxonomy" id="676201"/>
    <lineage>
        <taxon>Bacteria</taxon>
        <taxon>Bacillati</taxon>
        <taxon>Actinomycetota</taxon>
        <taxon>Actinomycetes</taxon>
        <taxon>Micrococcales</taxon>
        <taxon>Beutenbergiaceae</taxon>
        <taxon>Miniimonas</taxon>
    </lineage>
</organism>
<evidence type="ECO:0000313" key="4">
    <source>
        <dbReference type="Proteomes" id="UP000313849"/>
    </source>
</evidence>
<reference evidence="3 4" key="1">
    <citation type="submission" date="2019-06" db="EMBL/GenBank/DDBJ databases">
        <title>Draft genome sequence of Miniimonas arenae KCTC 19750T isolated from sea sand.</title>
        <authorList>
            <person name="Park S.-J."/>
        </authorList>
    </citation>
    <scope>NUCLEOTIDE SEQUENCE [LARGE SCALE GENOMIC DNA]</scope>
    <source>
        <strain evidence="3 4">KCTC 19750</strain>
    </source>
</reference>
<dbReference type="EMBL" id="VENP01000022">
    <property type="protein sequence ID" value="TNU74770.1"/>
    <property type="molecule type" value="Genomic_DNA"/>
</dbReference>
<dbReference type="Pfam" id="PF04977">
    <property type="entry name" value="DivIC"/>
    <property type="match status" value="1"/>
</dbReference>
<evidence type="ECO:0000256" key="1">
    <source>
        <dbReference type="SAM" id="Coils"/>
    </source>
</evidence>